<proteinExistence type="predicted"/>
<gene>
    <name evidence="2" type="ORF">K491DRAFT_686858</name>
</gene>
<evidence type="ECO:0000256" key="1">
    <source>
        <dbReference type="SAM" id="SignalP"/>
    </source>
</evidence>
<keyword evidence="3" id="KW-1185">Reference proteome</keyword>
<evidence type="ECO:0000313" key="2">
    <source>
        <dbReference type="EMBL" id="KAF2661881.1"/>
    </source>
</evidence>
<accession>A0A6A6TRC4</accession>
<protein>
    <submittedName>
        <fullName evidence="2">Uncharacterized protein</fullName>
    </submittedName>
</protein>
<evidence type="ECO:0000313" key="3">
    <source>
        <dbReference type="Proteomes" id="UP000799324"/>
    </source>
</evidence>
<feature type="signal peptide" evidence="1">
    <location>
        <begin position="1"/>
        <end position="22"/>
    </location>
</feature>
<dbReference type="Proteomes" id="UP000799324">
    <property type="component" value="Unassembled WGS sequence"/>
</dbReference>
<dbReference type="AlphaFoldDB" id="A0A6A6TRC4"/>
<organism evidence="2 3">
    <name type="scientific">Lophiostoma macrostomum CBS 122681</name>
    <dbReference type="NCBI Taxonomy" id="1314788"/>
    <lineage>
        <taxon>Eukaryota</taxon>
        <taxon>Fungi</taxon>
        <taxon>Dikarya</taxon>
        <taxon>Ascomycota</taxon>
        <taxon>Pezizomycotina</taxon>
        <taxon>Dothideomycetes</taxon>
        <taxon>Pleosporomycetidae</taxon>
        <taxon>Pleosporales</taxon>
        <taxon>Lophiostomataceae</taxon>
        <taxon>Lophiostoma</taxon>
    </lineage>
</organism>
<reference evidence="2" key="1">
    <citation type="journal article" date="2020" name="Stud. Mycol.">
        <title>101 Dothideomycetes genomes: a test case for predicting lifestyles and emergence of pathogens.</title>
        <authorList>
            <person name="Haridas S."/>
            <person name="Albert R."/>
            <person name="Binder M."/>
            <person name="Bloem J."/>
            <person name="Labutti K."/>
            <person name="Salamov A."/>
            <person name="Andreopoulos B."/>
            <person name="Baker S."/>
            <person name="Barry K."/>
            <person name="Bills G."/>
            <person name="Bluhm B."/>
            <person name="Cannon C."/>
            <person name="Castanera R."/>
            <person name="Culley D."/>
            <person name="Daum C."/>
            <person name="Ezra D."/>
            <person name="Gonzalez J."/>
            <person name="Henrissat B."/>
            <person name="Kuo A."/>
            <person name="Liang C."/>
            <person name="Lipzen A."/>
            <person name="Lutzoni F."/>
            <person name="Magnuson J."/>
            <person name="Mondo S."/>
            <person name="Nolan M."/>
            <person name="Ohm R."/>
            <person name="Pangilinan J."/>
            <person name="Park H.-J."/>
            <person name="Ramirez L."/>
            <person name="Alfaro M."/>
            <person name="Sun H."/>
            <person name="Tritt A."/>
            <person name="Yoshinaga Y."/>
            <person name="Zwiers L.-H."/>
            <person name="Turgeon B."/>
            <person name="Goodwin S."/>
            <person name="Spatafora J."/>
            <person name="Crous P."/>
            <person name="Grigoriev I."/>
        </authorList>
    </citation>
    <scope>NUCLEOTIDE SEQUENCE</scope>
    <source>
        <strain evidence="2">CBS 122681</strain>
    </source>
</reference>
<sequence length="147" mass="15331">MPSACPPRLLLLPGLCLAVVAGLQGLSRQHPLALRSAASPWCGSIERAARCSAVQCGELELELDLGLSPAAARSPPSCLQAPRRVTRSWDTAALTSPPRTPASRTGARCAGLQASELRATACHPLACDQSRATPPLTAAQIRCKSSR</sequence>
<keyword evidence="1" id="KW-0732">Signal</keyword>
<dbReference type="EMBL" id="MU004291">
    <property type="protein sequence ID" value="KAF2661881.1"/>
    <property type="molecule type" value="Genomic_DNA"/>
</dbReference>
<feature type="chain" id="PRO_5025638980" evidence="1">
    <location>
        <begin position="23"/>
        <end position="147"/>
    </location>
</feature>
<name>A0A6A6TRC4_9PLEO</name>